<name>A0ABS1YNR2_9ACTN</name>
<dbReference type="Proteomes" id="UP000622245">
    <property type="component" value="Unassembled WGS sequence"/>
</dbReference>
<sequence length="102" mass="11109">MVADATLGDVTTATARHERLVAGGEWRWLPPEHRAAYLLDVARTYALAGDMRRAGRAVLDAERTARSEVHERPTARKLVAVVWRSADAPVGLAQLAATLHVT</sequence>
<dbReference type="EMBL" id="JAEVHL010000237">
    <property type="protein sequence ID" value="MBM0279082.1"/>
    <property type="molecule type" value="Genomic_DNA"/>
</dbReference>
<gene>
    <name evidence="1" type="ORF">JM949_29360</name>
</gene>
<reference evidence="1 2" key="1">
    <citation type="submission" date="2021-01" db="EMBL/GenBank/DDBJ databases">
        <title>Draft genome sequence of Micromonospora sp. strain STR1s_6.</title>
        <authorList>
            <person name="Karlyshev A."/>
            <person name="Jawad R."/>
        </authorList>
    </citation>
    <scope>NUCLEOTIDE SEQUENCE [LARGE SCALE GENOMIC DNA]</scope>
    <source>
        <strain evidence="1 2">STR1S-6</strain>
    </source>
</reference>
<proteinExistence type="predicted"/>
<organism evidence="1 2">
    <name type="scientific">Micromonospora tarensis</name>
    <dbReference type="NCBI Taxonomy" id="2806100"/>
    <lineage>
        <taxon>Bacteria</taxon>
        <taxon>Bacillati</taxon>
        <taxon>Actinomycetota</taxon>
        <taxon>Actinomycetes</taxon>
        <taxon>Micromonosporales</taxon>
        <taxon>Micromonosporaceae</taxon>
        <taxon>Micromonospora</taxon>
    </lineage>
</organism>
<protein>
    <submittedName>
        <fullName evidence="1">Uncharacterized protein</fullName>
    </submittedName>
</protein>
<comment type="caution">
    <text evidence="1">The sequence shown here is derived from an EMBL/GenBank/DDBJ whole genome shotgun (WGS) entry which is preliminary data.</text>
</comment>
<keyword evidence="2" id="KW-1185">Reference proteome</keyword>
<dbReference type="RefSeq" id="WP_203151403.1">
    <property type="nucleotide sequence ID" value="NZ_JAEVHL010000237.1"/>
</dbReference>
<evidence type="ECO:0000313" key="2">
    <source>
        <dbReference type="Proteomes" id="UP000622245"/>
    </source>
</evidence>
<accession>A0ABS1YNR2</accession>
<evidence type="ECO:0000313" key="1">
    <source>
        <dbReference type="EMBL" id="MBM0279082.1"/>
    </source>
</evidence>